<name>A0ABS1TGX4_9CLOT</name>
<organism evidence="7 8">
    <name type="scientific">Clostridium rhizosphaerae</name>
    <dbReference type="NCBI Taxonomy" id="2803861"/>
    <lineage>
        <taxon>Bacteria</taxon>
        <taxon>Bacillati</taxon>
        <taxon>Bacillota</taxon>
        <taxon>Clostridia</taxon>
        <taxon>Eubacteriales</taxon>
        <taxon>Clostridiaceae</taxon>
        <taxon>Clostridium</taxon>
    </lineage>
</organism>
<feature type="transmembrane region" description="Helical" evidence="5">
    <location>
        <begin position="859"/>
        <end position="881"/>
    </location>
</feature>
<dbReference type="Gene3D" id="3.40.1710.10">
    <property type="entry name" value="abc type-2 transporter like domain"/>
    <property type="match status" value="1"/>
</dbReference>
<sequence length="984" mass="103777">MNFFKVAGRDISSIFKNRFIRVSVIAIIVVPLLYSLLYLYAFWDPYNRLQDLPVAVVNMDKGATKDGEPVNYGKDLVDKLKDNNKIGWRFVSKEEAEKGLKDKKGYYAMFVVPEDFSTKVISAKDGKPQEPSILYSSNDKKSFLASQINGKVLVELKSELTKNIVDEYTKVTFDNLYDVKDGMQKASDGSKELYDGVGTLNDKVPELKDGVNKLADGSGDLNSGLGQAKNGAAQLYYGANAIDIALGQAKDGAGQIHDGLGQLNSQVPALKDGVSQLYKGSGDLKDGATQINDGINTLGSKLGEAKDGAKALDDGAGKLQTGLGQVGAGLSQLNDAVSKDTQTSVSLSTGVKSLYDGITNQDPTKGLGAAIKVLNAKVNTGTDAQHPSLVAGITGINDGIANRLSPGLNALNTSVSSKLSPNVKALAASTKSLDDAVKLYNDTNQPQQVRDAALTAILQGIPQLNAGMSQLNTSVNTTTDPAKPSLVDSVAYINAAVNTTTDAQHPSLVAAVGALNTGITDPDPTKGLGAAIGALNTKVNLGTDALHPSLVYGITAVNSGVNVGTAEKPSLVNAVAQLNGAVNTGIQGQPSVLAGIKQIKDGTSQLAPGMVAAVDGTKQLSAGSQKLYDGTTQLNNGLYTLNGNVPALADGVGKLYAGSTDLNSGISQIKDGSTQLKSAIAKPEEVKDIPQKETSSTDTLFAGMTKLYDGSNQLKDGLGTLKGNIPELQDGVGKLYDGSKELSDKLKEGSDKINKNLVNDSKTMAEFVSEPLKMDEEPAYAIKNYGTGFTPYFIPLSLWVGALMMFFVISDDVDSDVQAGSASIVLGKFLTYGVIGTIQALLASSIVIVLGLQPANVPLYFLFNILLSLVFVAIIQCLIFLMGQVGRLLSIVLLILQLTACAGTFPLEVVPTFFKILNPFMPFTYAVSGLREVIAGMDYSVFMKDVTVLATTMAVFLFISVLMKGHADRVKERIKQAKESATVV</sequence>
<accession>A0ABS1TGX4</accession>
<protein>
    <submittedName>
        <fullName evidence="7">YhgE/Pip domain-containing protein</fullName>
    </submittedName>
</protein>
<dbReference type="InterPro" id="IPR017501">
    <property type="entry name" value="Phage_infect_YhgE_C"/>
</dbReference>
<evidence type="ECO:0000256" key="5">
    <source>
        <dbReference type="SAM" id="Phobius"/>
    </source>
</evidence>
<evidence type="ECO:0000313" key="8">
    <source>
        <dbReference type="Proteomes" id="UP000632377"/>
    </source>
</evidence>
<feature type="transmembrane region" description="Helical" evidence="5">
    <location>
        <begin position="829"/>
        <end position="853"/>
    </location>
</feature>
<dbReference type="PANTHER" id="PTHR43077:SF5">
    <property type="entry name" value="PHAGE INFECTION PROTEIN"/>
    <property type="match status" value="1"/>
</dbReference>
<evidence type="ECO:0000256" key="3">
    <source>
        <dbReference type="ARBA" id="ARBA00022989"/>
    </source>
</evidence>
<dbReference type="Pfam" id="PF12698">
    <property type="entry name" value="ABC2_membrane_3"/>
    <property type="match status" value="2"/>
</dbReference>
<feature type="transmembrane region" description="Helical" evidence="5">
    <location>
        <begin position="792"/>
        <end position="809"/>
    </location>
</feature>
<evidence type="ECO:0000256" key="4">
    <source>
        <dbReference type="ARBA" id="ARBA00023136"/>
    </source>
</evidence>
<dbReference type="NCBIfam" id="TIGR03057">
    <property type="entry name" value="xxxLxxG_by_4"/>
    <property type="match status" value="8"/>
</dbReference>
<dbReference type="EMBL" id="JAESWC010000014">
    <property type="protein sequence ID" value="MBL4937579.1"/>
    <property type="molecule type" value="Genomic_DNA"/>
</dbReference>
<feature type="domain" description="ABC-2 type transporter transmembrane" evidence="6">
    <location>
        <begin position="23"/>
        <end position="162"/>
    </location>
</feature>
<dbReference type="NCBIfam" id="TIGR03061">
    <property type="entry name" value="pip_yhgE_Nterm"/>
    <property type="match status" value="1"/>
</dbReference>
<keyword evidence="8" id="KW-1185">Reference proteome</keyword>
<keyword evidence="4 5" id="KW-0472">Membrane</keyword>
<evidence type="ECO:0000259" key="6">
    <source>
        <dbReference type="Pfam" id="PF12698"/>
    </source>
</evidence>
<dbReference type="InterPro" id="IPR013525">
    <property type="entry name" value="ABC2_TM"/>
</dbReference>
<evidence type="ECO:0000256" key="2">
    <source>
        <dbReference type="ARBA" id="ARBA00022692"/>
    </source>
</evidence>
<comment type="subcellular location">
    <subcellularLocation>
        <location evidence="1">Membrane</location>
        <topology evidence="1">Multi-pass membrane protein</topology>
    </subcellularLocation>
</comment>
<keyword evidence="2 5" id="KW-0812">Transmembrane</keyword>
<comment type="caution">
    <text evidence="7">The sequence shown here is derived from an EMBL/GenBank/DDBJ whole genome shotgun (WGS) entry which is preliminary data.</text>
</comment>
<reference evidence="7 8" key="1">
    <citation type="submission" date="2021-01" db="EMBL/GenBank/DDBJ databases">
        <title>Genome public.</title>
        <authorList>
            <person name="Liu C."/>
            <person name="Sun Q."/>
        </authorList>
    </citation>
    <scope>NUCLEOTIDE SEQUENCE [LARGE SCALE GENOMIC DNA]</scope>
    <source>
        <strain evidence="7 8">YIM B02515</strain>
    </source>
</reference>
<dbReference type="NCBIfam" id="TIGR03062">
    <property type="entry name" value="pip_yhgE_Cterm"/>
    <property type="match status" value="1"/>
</dbReference>
<evidence type="ECO:0000313" key="7">
    <source>
        <dbReference type="EMBL" id="MBL4937579.1"/>
    </source>
</evidence>
<feature type="transmembrane region" description="Helical" evidence="5">
    <location>
        <begin position="888"/>
        <end position="907"/>
    </location>
</feature>
<feature type="transmembrane region" description="Helical" evidence="5">
    <location>
        <begin position="20"/>
        <end position="43"/>
    </location>
</feature>
<proteinExistence type="predicted"/>
<dbReference type="Proteomes" id="UP000632377">
    <property type="component" value="Unassembled WGS sequence"/>
</dbReference>
<dbReference type="InterPro" id="IPR017500">
    <property type="entry name" value="Phage_infect_YhgE_N"/>
</dbReference>
<gene>
    <name evidence="7" type="ORF">JK636_17835</name>
</gene>
<dbReference type="RefSeq" id="WP_202750320.1">
    <property type="nucleotide sequence ID" value="NZ_JAESWC010000014.1"/>
</dbReference>
<keyword evidence="3 5" id="KW-1133">Transmembrane helix</keyword>
<feature type="domain" description="ABC-2 type transporter transmembrane" evidence="6">
    <location>
        <begin position="760"/>
        <end position="962"/>
    </location>
</feature>
<dbReference type="InterPro" id="IPR051328">
    <property type="entry name" value="T7SS_ABC-Transporter"/>
</dbReference>
<dbReference type="PANTHER" id="PTHR43077">
    <property type="entry name" value="TRANSPORT PERMEASE YVFS-RELATED"/>
    <property type="match status" value="1"/>
</dbReference>
<dbReference type="InterPro" id="IPR023908">
    <property type="entry name" value="xxxLxxG_rpt"/>
</dbReference>
<evidence type="ECO:0000256" key="1">
    <source>
        <dbReference type="ARBA" id="ARBA00004141"/>
    </source>
</evidence>
<feature type="transmembrane region" description="Helical" evidence="5">
    <location>
        <begin position="946"/>
        <end position="963"/>
    </location>
</feature>